<dbReference type="KEGG" id="mng:MNEG_8250"/>
<proteinExistence type="predicted"/>
<dbReference type="AlphaFoldDB" id="A0A0D2JKD6"/>
<accession>A0A0D2JKD6</accession>
<evidence type="ECO:0000313" key="4">
    <source>
        <dbReference type="Proteomes" id="UP000054498"/>
    </source>
</evidence>
<feature type="coiled-coil region" evidence="1">
    <location>
        <begin position="188"/>
        <end position="244"/>
    </location>
</feature>
<name>A0A0D2JKD6_9CHLO</name>
<dbReference type="Proteomes" id="UP000054498">
    <property type="component" value="Unassembled WGS sequence"/>
</dbReference>
<feature type="coiled-coil region" evidence="1">
    <location>
        <begin position="31"/>
        <end position="97"/>
    </location>
</feature>
<evidence type="ECO:0000313" key="3">
    <source>
        <dbReference type="EMBL" id="KIY99712.1"/>
    </source>
</evidence>
<organism evidence="3 4">
    <name type="scientific">Monoraphidium neglectum</name>
    <dbReference type="NCBI Taxonomy" id="145388"/>
    <lineage>
        <taxon>Eukaryota</taxon>
        <taxon>Viridiplantae</taxon>
        <taxon>Chlorophyta</taxon>
        <taxon>core chlorophytes</taxon>
        <taxon>Chlorophyceae</taxon>
        <taxon>CS clade</taxon>
        <taxon>Sphaeropleales</taxon>
        <taxon>Selenastraceae</taxon>
        <taxon>Monoraphidium</taxon>
    </lineage>
</organism>
<dbReference type="OrthoDB" id="9049620at2759"/>
<feature type="region of interest" description="Disordered" evidence="2">
    <location>
        <begin position="320"/>
        <end position="375"/>
    </location>
</feature>
<feature type="region of interest" description="Disordered" evidence="2">
    <location>
        <begin position="417"/>
        <end position="465"/>
    </location>
</feature>
<feature type="region of interest" description="Disordered" evidence="2">
    <location>
        <begin position="266"/>
        <end position="303"/>
    </location>
</feature>
<gene>
    <name evidence="3" type="ORF">MNEG_8250</name>
</gene>
<dbReference type="STRING" id="145388.A0A0D2JKD6"/>
<evidence type="ECO:0000256" key="2">
    <source>
        <dbReference type="SAM" id="MobiDB-lite"/>
    </source>
</evidence>
<dbReference type="RefSeq" id="XP_013898732.1">
    <property type="nucleotide sequence ID" value="XM_014043278.1"/>
</dbReference>
<sequence>MCRARSRAPRVLVGIESQLEAGDERAVAAHLVEREEELRQLQQECAAREAACEVRAAAAADQAEAAAQRAETAEAAAQRAERALAKASAKLGAAVQQNEALMTHLSEASGRELVLRQELSVAQDKAATEAFRLRTRLKEAEFRLQEARRRLAALQLSSKGLTLDQAQSILQGEDNPVAQVLVTRNAELALAERRLEEAGAQVQAARDEGARKLEALERRHRCELAKQAEERERLRRRELQLEYERDSALRRTQELESVLLALEGGEPGRQGAAGRQGFTAGAAGSISGHQRQPGPVARAGATTSGAGALEPCLQGSWSIASSTGAPVSSNHTAAMADHGPQQQQHQQQQPDAEEHAAAYQASDGDGLPEVEEQLAPSPQLRPVTFLQAGPGPGAGSEAPSFLGLGRPGVVSGWAGGAEGALVRQGPDGRGGQRKQVADQVRAGPGGAKQLKLSSFFGGGGSKAVR</sequence>
<reference evidence="3 4" key="1">
    <citation type="journal article" date="2013" name="BMC Genomics">
        <title>Reconstruction of the lipid metabolism for the microalga Monoraphidium neglectum from its genome sequence reveals characteristics suitable for biofuel production.</title>
        <authorList>
            <person name="Bogen C."/>
            <person name="Al-Dilaimi A."/>
            <person name="Albersmeier A."/>
            <person name="Wichmann J."/>
            <person name="Grundmann M."/>
            <person name="Rupp O."/>
            <person name="Lauersen K.J."/>
            <person name="Blifernez-Klassen O."/>
            <person name="Kalinowski J."/>
            <person name="Goesmann A."/>
            <person name="Mussgnug J.H."/>
            <person name="Kruse O."/>
        </authorList>
    </citation>
    <scope>NUCLEOTIDE SEQUENCE [LARGE SCALE GENOMIC DNA]</scope>
    <source>
        <strain evidence="3 4">SAG 48.87</strain>
    </source>
</reference>
<feature type="compositionally biased region" description="Gly residues" evidence="2">
    <location>
        <begin position="456"/>
        <end position="465"/>
    </location>
</feature>
<keyword evidence="4" id="KW-1185">Reference proteome</keyword>
<dbReference type="EMBL" id="KK101765">
    <property type="protein sequence ID" value="KIY99712.1"/>
    <property type="molecule type" value="Genomic_DNA"/>
</dbReference>
<protein>
    <submittedName>
        <fullName evidence="3">Uncharacterized protein</fullName>
    </submittedName>
</protein>
<evidence type="ECO:0000256" key="1">
    <source>
        <dbReference type="SAM" id="Coils"/>
    </source>
</evidence>
<keyword evidence="1" id="KW-0175">Coiled coil</keyword>
<feature type="coiled-coil region" evidence="1">
    <location>
        <begin position="130"/>
        <end position="157"/>
    </location>
</feature>
<dbReference type="GeneID" id="25741126"/>
<feature type="compositionally biased region" description="Polar residues" evidence="2">
    <location>
        <begin position="320"/>
        <end position="332"/>
    </location>
</feature>